<dbReference type="InterPro" id="IPR058205">
    <property type="entry name" value="D-LDH-like"/>
</dbReference>
<dbReference type="GO" id="GO:0008720">
    <property type="term" value="F:D-lactate dehydrogenase (NAD+) activity"/>
    <property type="evidence" value="ECO:0007669"/>
    <property type="project" value="UniProtKB-EC"/>
</dbReference>
<evidence type="ECO:0000256" key="1">
    <source>
        <dbReference type="ARBA" id="ARBA00005854"/>
    </source>
</evidence>
<dbReference type="InterPro" id="IPR029753">
    <property type="entry name" value="D-isomer_DH_CS"/>
</dbReference>
<dbReference type="PANTHER" id="PTHR43026">
    <property type="entry name" value="2-HYDROXYACID DEHYDROGENASE HOMOLOG 1-RELATED"/>
    <property type="match status" value="1"/>
</dbReference>
<dbReference type="EMBL" id="CBTJ020000055">
    <property type="protein sequence ID" value="CDI03261.1"/>
    <property type="molecule type" value="Genomic_DNA"/>
</dbReference>
<reference evidence="7" key="1">
    <citation type="submission" date="2013-07" db="EMBL/GenBank/DDBJ databases">
        <authorList>
            <person name="McIlroy S."/>
        </authorList>
    </citation>
    <scope>NUCLEOTIDE SEQUENCE [LARGE SCALE GENOMIC DNA]</scope>
    <source>
        <strain evidence="7">Run_A_D11</strain>
    </source>
</reference>
<dbReference type="InterPro" id="IPR006140">
    <property type="entry name" value="D-isomer_DH_NAD-bd"/>
</dbReference>
<evidence type="ECO:0000259" key="5">
    <source>
        <dbReference type="Pfam" id="PF00389"/>
    </source>
</evidence>
<dbReference type="EC" id="1.1.1.28" evidence="7"/>
<dbReference type="AlphaFoldDB" id="W6M5U5"/>
<dbReference type="OrthoDB" id="9805416at2"/>
<dbReference type="RefSeq" id="WP_048673881.1">
    <property type="nucleotide sequence ID" value="NZ_CBTJ020000055.1"/>
</dbReference>
<dbReference type="InterPro" id="IPR029752">
    <property type="entry name" value="D-isomer_DH_CS1"/>
</dbReference>
<dbReference type="Proteomes" id="UP000035760">
    <property type="component" value="Unassembled WGS sequence"/>
</dbReference>
<comment type="caution">
    <text evidence="7">The sequence shown here is derived from an EMBL/GenBank/DDBJ whole genome shotgun (WGS) entry which is preliminary data.</text>
</comment>
<dbReference type="InterPro" id="IPR036291">
    <property type="entry name" value="NAD(P)-bd_dom_sf"/>
</dbReference>
<dbReference type="GO" id="GO:0051287">
    <property type="term" value="F:NAD binding"/>
    <property type="evidence" value="ECO:0007669"/>
    <property type="project" value="InterPro"/>
</dbReference>
<feature type="domain" description="D-isomer specific 2-hydroxyacid dehydrogenase catalytic" evidence="5">
    <location>
        <begin position="3"/>
        <end position="327"/>
    </location>
</feature>
<evidence type="ECO:0000256" key="2">
    <source>
        <dbReference type="ARBA" id="ARBA00023002"/>
    </source>
</evidence>
<dbReference type="PROSITE" id="PS00065">
    <property type="entry name" value="D_2_HYDROXYACID_DH_1"/>
    <property type="match status" value="1"/>
</dbReference>
<dbReference type="STRING" id="1400863.BN873_470003"/>
<evidence type="ECO:0000259" key="6">
    <source>
        <dbReference type="Pfam" id="PF02826"/>
    </source>
</evidence>
<organism evidence="7 8">
    <name type="scientific">Candidatus Competibacter denitrificans Run_A_D11</name>
    <dbReference type="NCBI Taxonomy" id="1400863"/>
    <lineage>
        <taxon>Bacteria</taxon>
        <taxon>Pseudomonadati</taxon>
        <taxon>Pseudomonadota</taxon>
        <taxon>Gammaproteobacteria</taxon>
        <taxon>Candidatus Competibacteraceae</taxon>
        <taxon>Candidatus Competibacter</taxon>
    </lineage>
</organism>
<dbReference type="PROSITE" id="PS00671">
    <property type="entry name" value="D_2_HYDROXYACID_DH_3"/>
    <property type="match status" value="1"/>
</dbReference>
<sequence length="329" mass="36617">MKIAIFSSKSYDRQSLERYNMPFGHELTFLEPRLSPETVALGRGFPGVCIFVNDNCNAEVVADLAKHGTKIIATRSAGYNQIHLATAKQHGVMVARVPAYSPNAVSEFTLALILTLGRKTHKAYNRTREFNFEIAGLEGFELRDKTVGVFGTGKIGQMVIKNLSGFGCRLLAYDKYPNEAVKQWATYVDGPTFARESDIITLHCPLTPETQHILNQETMPYLKDGVFIVNTSRGALLDTNTVIKFLKNGKIGMLAIDVYEEEADYFYRDLSDKVPTNDELARLLTFPNVLVTSHMAFLTDHALRNIAETTLGNFAEFEKTGQCANAVSE</sequence>
<name>W6M5U5_9GAMM</name>
<keyword evidence="3" id="KW-0520">NAD</keyword>
<evidence type="ECO:0000256" key="3">
    <source>
        <dbReference type="ARBA" id="ARBA00023027"/>
    </source>
</evidence>
<dbReference type="Gene3D" id="3.40.50.720">
    <property type="entry name" value="NAD(P)-binding Rossmann-like Domain"/>
    <property type="match status" value="2"/>
</dbReference>
<keyword evidence="8" id="KW-1185">Reference proteome</keyword>
<gene>
    <name evidence="7" type="primary">ldhA</name>
    <name evidence="7" type="ORF">BN873_470003</name>
</gene>
<dbReference type="SUPFAM" id="SSF52283">
    <property type="entry name" value="Formate/glycerate dehydrogenase catalytic domain-like"/>
    <property type="match status" value="1"/>
</dbReference>
<comment type="similarity">
    <text evidence="1 4">Belongs to the D-isomer specific 2-hydroxyacid dehydrogenase family.</text>
</comment>
<evidence type="ECO:0000313" key="7">
    <source>
        <dbReference type="EMBL" id="CDI03261.1"/>
    </source>
</evidence>
<proteinExistence type="inferred from homology"/>
<reference evidence="7" key="2">
    <citation type="submission" date="2014-03" db="EMBL/GenBank/DDBJ databases">
        <title>Candidatus Competibacter-lineage genomes retrieved from metagenomes reveal functional metabolic diversity.</title>
        <authorList>
            <person name="McIlroy S.J."/>
            <person name="Albertsen M."/>
            <person name="Andresen E.K."/>
            <person name="Saunders A.M."/>
            <person name="Kristiansen R."/>
            <person name="Stokholm-Bjerregaard M."/>
            <person name="Nielsen K.L."/>
            <person name="Nielsen P.H."/>
        </authorList>
    </citation>
    <scope>NUCLEOTIDE SEQUENCE</scope>
    <source>
        <strain evidence="7">Run_A_D11</strain>
    </source>
</reference>
<dbReference type="CDD" id="cd12183">
    <property type="entry name" value="LDH_like_2"/>
    <property type="match status" value="1"/>
</dbReference>
<feature type="domain" description="D-isomer specific 2-hydroxyacid dehydrogenase NAD-binding" evidence="6">
    <location>
        <begin position="110"/>
        <end position="296"/>
    </location>
</feature>
<dbReference type="PANTHER" id="PTHR43026:SF1">
    <property type="entry name" value="2-HYDROXYACID DEHYDROGENASE HOMOLOG 1-RELATED"/>
    <property type="match status" value="1"/>
</dbReference>
<dbReference type="Pfam" id="PF00389">
    <property type="entry name" value="2-Hacid_dh"/>
    <property type="match status" value="1"/>
</dbReference>
<keyword evidence="2 4" id="KW-0560">Oxidoreductase</keyword>
<evidence type="ECO:0000256" key="4">
    <source>
        <dbReference type="RuleBase" id="RU003719"/>
    </source>
</evidence>
<protein>
    <submittedName>
        <fullName evidence="7">D-lactate dehydrogenase</fullName>
        <ecNumber evidence="7">1.1.1.28</ecNumber>
    </submittedName>
</protein>
<dbReference type="InterPro" id="IPR006139">
    <property type="entry name" value="D-isomer_2_OHA_DH_cat_dom"/>
</dbReference>
<dbReference type="SUPFAM" id="SSF51735">
    <property type="entry name" value="NAD(P)-binding Rossmann-fold domains"/>
    <property type="match status" value="1"/>
</dbReference>
<accession>W6M5U5</accession>
<evidence type="ECO:0000313" key="8">
    <source>
        <dbReference type="Proteomes" id="UP000035760"/>
    </source>
</evidence>
<dbReference type="Pfam" id="PF02826">
    <property type="entry name" value="2-Hacid_dh_C"/>
    <property type="match status" value="1"/>
</dbReference>